<feature type="compositionally biased region" description="Low complexity" evidence="1">
    <location>
        <begin position="191"/>
        <end position="203"/>
    </location>
</feature>
<feature type="region of interest" description="Disordered" evidence="1">
    <location>
        <begin position="1"/>
        <end position="251"/>
    </location>
</feature>
<feature type="compositionally biased region" description="Polar residues" evidence="1">
    <location>
        <begin position="47"/>
        <end position="80"/>
    </location>
</feature>
<gene>
    <name evidence="2" type="ORF">BZA70DRAFT_20530</name>
</gene>
<sequence>MAPPNNHSHLSSKAGQGFNTPESSRNAGKGSSLNLESFAYHERQLPTVLTPTSGGARGQRSSAPSIGSGTRNNPASTSEANGIGSRSRISTPALSHIEDNTIDHPSPTPSRAKFGRTNVVRPIPVYGIGSPEHRPEKEAKANRSPYFKSPAPRIFQRYESSPVARSVPHPRHSNGNPVRQHPESPGYNDGSFSSSSRTRFPPSHAMQDQNSHFHPIKRPATSSGYGPNPAHRGAGMYRTPSAANTPISLSRPASRAQFEAAPGMRTTVLGAARSGGSSVLSQTNGHSALTNIRNVRRVPFNRS</sequence>
<evidence type="ECO:0000313" key="3">
    <source>
        <dbReference type="Proteomes" id="UP001498771"/>
    </source>
</evidence>
<accession>A0ABR1FCQ0</accession>
<dbReference type="Proteomes" id="UP001498771">
    <property type="component" value="Unassembled WGS sequence"/>
</dbReference>
<proteinExistence type="predicted"/>
<name>A0ABR1FCQ0_9ASCO</name>
<evidence type="ECO:0000313" key="2">
    <source>
        <dbReference type="EMBL" id="KAK7207626.1"/>
    </source>
</evidence>
<feature type="compositionally biased region" description="Basic and acidic residues" evidence="1">
    <location>
        <begin position="131"/>
        <end position="141"/>
    </location>
</feature>
<comment type="caution">
    <text evidence="2">The sequence shown here is derived from an EMBL/GenBank/DDBJ whole genome shotgun (WGS) entry which is preliminary data.</text>
</comment>
<reference evidence="2 3" key="1">
    <citation type="submission" date="2024-03" db="EMBL/GenBank/DDBJ databases">
        <title>Genome-scale model development and genomic sequencing of the oleaginous clade Lipomyces.</title>
        <authorList>
            <consortium name="Lawrence Berkeley National Laboratory"/>
            <person name="Czajka J.J."/>
            <person name="Han Y."/>
            <person name="Kim J."/>
            <person name="Mondo S.J."/>
            <person name="Hofstad B.A."/>
            <person name="Robles A."/>
            <person name="Haridas S."/>
            <person name="Riley R."/>
            <person name="LaButti K."/>
            <person name="Pangilinan J."/>
            <person name="Andreopoulos W."/>
            <person name="Lipzen A."/>
            <person name="Yan J."/>
            <person name="Wang M."/>
            <person name="Ng V."/>
            <person name="Grigoriev I.V."/>
            <person name="Spatafora J.W."/>
            <person name="Magnuson J.K."/>
            <person name="Baker S.E."/>
            <person name="Pomraning K.R."/>
        </authorList>
    </citation>
    <scope>NUCLEOTIDE SEQUENCE [LARGE SCALE GENOMIC DNA]</scope>
    <source>
        <strain evidence="2 3">Phaff 52-87</strain>
    </source>
</reference>
<evidence type="ECO:0000256" key="1">
    <source>
        <dbReference type="SAM" id="MobiDB-lite"/>
    </source>
</evidence>
<dbReference type="EMBL" id="JBBJBU010000001">
    <property type="protein sequence ID" value="KAK7207626.1"/>
    <property type="molecule type" value="Genomic_DNA"/>
</dbReference>
<feature type="compositionally biased region" description="Polar residues" evidence="1">
    <location>
        <begin position="1"/>
        <end position="35"/>
    </location>
</feature>
<dbReference type="GeneID" id="90035673"/>
<keyword evidence="3" id="KW-1185">Reference proteome</keyword>
<protein>
    <submittedName>
        <fullName evidence="2">Uncharacterized protein</fullName>
    </submittedName>
</protein>
<organism evidence="2 3">
    <name type="scientific">Myxozyma melibiosi</name>
    <dbReference type="NCBI Taxonomy" id="54550"/>
    <lineage>
        <taxon>Eukaryota</taxon>
        <taxon>Fungi</taxon>
        <taxon>Dikarya</taxon>
        <taxon>Ascomycota</taxon>
        <taxon>Saccharomycotina</taxon>
        <taxon>Lipomycetes</taxon>
        <taxon>Lipomycetales</taxon>
        <taxon>Lipomycetaceae</taxon>
        <taxon>Myxozyma</taxon>
    </lineage>
</organism>
<dbReference type="RefSeq" id="XP_064770659.1">
    <property type="nucleotide sequence ID" value="XM_064910161.1"/>
</dbReference>